<evidence type="ECO:0000256" key="1">
    <source>
        <dbReference type="SAM" id="Coils"/>
    </source>
</evidence>
<comment type="caution">
    <text evidence="2">The sequence shown here is derived from an EMBL/GenBank/DDBJ whole genome shotgun (WGS) entry which is preliminary data.</text>
</comment>
<dbReference type="EMBL" id="CACVBM020001140">
    <property type="protein sequence ID" value="CAA7034023.1"/>
    <property type="molecule type" value="Genomic_DNA"/>
</dbReference>
<sequence length="167" mass="19718">MNFLERFNCQVMGNKLWLARQRKIRINGFIIDASQMTLANWIFQHYPETATNVKLQNHELRTTYMHLLFGIIETLYHTPLRTLSEDELSKATKDVADLTQAGFKLEWLESKLAKISLEKKTSEDRVVELKEEVKKLVQTVSDLNRERKKEKAKLKKKPCWIEIKLKD</sequence>
<dbReference type="Proteomes" id="UP000467841">
    <property type="component" value="Unassembled WGS sequence"/>
</dbReference>
<keyword evidence="3" id="KW-1185">Reference proteome</keyword>
<gene>
    <name evidence="2" type="ORF">MERR_LOCUS21258</name>
</gene>
<protein>
    <recommendedName>
        <fullName evidence="4">MATH domain-containing protein</fullName>
    </recommendedName>
</protein>
<name>A0A6D2IU25_9BRAS</name>
<evidence type="ECO:0000313" key="2">
    <source>
        <dbReference type="EMBL" id="CAA7034023.1"/>
    </source>
</evidence>
<dbReference type="InterPro" id="IPR050804">
    <property type="entry name" value="MCC"/>
</dbReference>
<organism evidence="2 3">
    <name type="scientific">Microthlaspi erraticum</name>
    <dbReference type="NCBI Taxonomy" id="1685480"/>
    <lineage>
        <taxon>Eukaryota</taxon>
        <taxon>Viridiplantae</taxon>
        <taxon>Streptophyta</taxon>
        <taxon>Embryophyta</taxon>
        <taxon>Tracheophyta</taxon>
        <taxon>Spermatophyta</taxon>
        <taxon>Magnoliopsida</taxon>
        <taxon>eudicotyledons</taxon>
        <taxon>Gunneridae</taxon>
        <taxon>Pentapetalae</taxon>
        <taxon>rosids</taxon>
        <taxon>malvids</taxon>
        <taxon>Brassicales</taxon>
        <taxon>Brassicaceae</taxon>
        <taxon>Coluteocarpeae</taxon>
        <taxon>Microthlaspi</taxon>
    </lineage>
</organism>
<dbReference type="PANTHER" id="PTHR46236:SF27">
    <property type="entry name" value="MATH DOMAIN-CONTAINING PROTEIN"/>
    <property type="match status" value="1"/>
</dbReference>
<dbReference type="AlphaFoldDB" id="A0A6D2IU25"/>
<reference evidence="2" key="1">
    <citation type="submission" date="2020-01" db="EMBL/GenBank/DDBJ databases">
        <authorList>
            <person name="Mishra B."/>
        </authorList>
    </citation>
    <scope>NUCLEOTIDE SEQUENCE [LARGE SCALE GENOMIC DNA]</scope>
</reference>
<evidence type="ECO:0008006" key="4">
    <source>
        <dbReference type="Google" id="ProtNLM"/>
    </source>
</evidence>
<keyword evidence="1" id="KW-0175">Coiled coil</keyword>
<dbReference type="PANTHER" id="PTHR46236">
    <property type="entry name" value="TRAF-LIKE SUPERFAMILY PROTEIN"/>
    <property type="match status" value="1"/>
</dbReference>
<feature type="coiled-coil region" evidence="1">
    <location>
        <begin position="112"/>
        <end position="153"/>
    </location>
</feature>
<dbReference type="OrthoDB" id="1103195at2759"/>
<proteinExistence type="predicted"/>
<evidence type="ECO:0000313" key="3">
    <source>
        <dbReference type="Proteomes" id="UP000467841"/>
    </source>
</evidence>
<accession>A0A6D2IU25</accession>